<proteinExistence type="predicted"/>
<dbReference type="RefSeq" id="WP_164356139.1">
    <property type="nucleotide sequence ID" value="NZ_JAABNT010000030.1"/>
</dbReference>
<keyword evidence="3" id="KW-1185">Reference proteome</keyword>
<keyword evidence="1" id="KW-0175">Coiled coil</keyword>
<organism evidence="2 3">
    <name type="scientific">Sulfitobacter sediminilitoris</name>
    <dbReference type="NCBI Taxonomy" id="2698830"/>
    <lineage>
        <taxon>Bacteria</taxon>
        <taxon>Pseudomonadati</taxon>
        <taxon>Pseudomonadota</taxon>
        <taxon>Alphaproteobacteria</taxon>
        <taxon>Rhodobacterales</taxon>
        <taxon>Roseobacteraceae</taxon>
        <taxon>Sulfitobacter</taxon>
    </lineage>
</organism>
<evidence type="ECO:0000256" key="1">
    <source>
        <dbReference type="SAM" id="Coils"/>
    </source>
</evidence>
<evidence type="ECO:0000313" key="3">
    <source>
        <dbReference type="Proteomes" id="UP000468591"/>
    </source>
</evidence>
<protein>
    <submittedName>
        <fullName evidence="2">Uncharacterized protein</fullName>
    </submittedName>
</protein>
<reference evidence="2 3" key="1">
    <citation type="submission" date="2020-01" db="EMBL/GenBank/DDBJ databases">
        <title>Sulfitobacter sediminilitoris sp. nov., isolated from a tidal flat.</title>
        <authorList>
            <person name="Park S."/>
            <person name="Yoon J.-H."/>
        </authorList>
    </citation>
    <scope>NUCLEOTIDE SEQUENCE [LARGE SCALE GENOMIC DNA]</scope>
    <source>
        <strain evidence="2 3">JBTF-M27</strain>
    </source>
</reference>
<dbReference type="Proteomes" id="UP000468591">
    <property type="component" value="Unassembled WGS sequence"/>
</dbReference>
<gene>
    <name evidence="2" type="ORF">GV827_21665</name>
</gene>
<accession>A0A6P0CHV6</accession>
<evidence type="ECO:0000313" key="2">
    <source>
        <dbReference type="EMBL" id="NEK24980.1"/>
    </source>
</evidence>
<feature type="coiled-coil region" evidence="1">
    <location>
        <begin position="56"/>
        <end position="121"/>
    </location>
</feature>
<dbReference type="EMBL" id="JAABNT010000030">
    <property type="protein sequence ID" value="NEK24980.1"/>
    <property type="molecule type" value="Genomic_DNA"/>
</dbReference>
<dbReference type="AlphaFoldDB" id="A0A6P0CHV6"/>
<sequence>MRCHTHGCPTSSIREDLLEAEIVDALLGTNCAKADKNCLQKAMQAWIQKRQHSDFRDALDLQLAKLKDREDRLTDALIDRLIDKETFQQRKDKLVAERVELQALLAEKRNLEEDAALARNFLELVKSPHLTYQMAGPHQKRRLAEILFSNRTLRGKSLYLVPRKWLKDRA</sequence>
<comment type="caution">
    <text evidence="2">The sequence shown here is derived from an EMBL/GenBank/DDBJ whole genome shotgun (WGS) entry which is preliminary data.</text>
</comment>
<name>A0A6P0CHV6_9RHOB</name>